<sequence>MCTRTFLNVYRRIRAFCAALPNSPWAQTPSGCRYDHHPSITIIVYATPVHDCDNSNQTTKPQLNEPCSGHTSPFLEGISVPSCLLCDMVPFMSGLIEP</sequence>
<reference evidence="2" key="2">
    <citation type="submission" date="2015-01" db="EMBL/GenBank/DDBJ databases">
        <title>Evolutionary Origins and Diversification of the Mycorrhizal Mutualists.</title>
        <authorList>
            <consortium name="DOE Joint Genome Institute"/>
            <consortium name="Mycorrhizal Genomics Consortium"/>
            <person name="Kohler A."/>
            <person name="Kuo A."/>
            <person name="Nagy L.G."/>
            <person name="Floudas D."/>
            <person name="Copeland A."/>
            <person name="Barry K.W."/>
            <person name="Cichocki N."/>
            <person name="Veneault-Fourrey C."/>
            <person name="LaButti K."/>
            <person name="Lindquist E.A."/>
            <person name="Lipzen A."/>
            <person name="Lundell T."/>
            <person name="Morin E."/>
            <person name="Murat C."/>
            <person name="Riley R."/>
            <person name="Ohm R."/>
            <person name="Sun H."/>
            <person name="Tunlid A."/>
            <person name="Henrissat B."/>
            <person name="Grigoriev I.V."/>
            <person name="Hibbett D.S."/>
            <person name="Martin F."/>
        </authorList>
    </citation>
    <scope>NUCLEOTIDE SEQUENCE [LARGE SCALE GENOMIC DNA]</scope>
    <source>
        <strain evidence="2">Ve08.2h10</strain>
    </source>
</reference>
<name>A0A0D0E7U5_9AGAM</name>
<accession>A0A0D0E7U5</accession>
<evidence type="ECO:0000313" key="1">
    <source>
        <dbReference type="EMBL" id="KIK94355.1"/>
    </source>
</evidence>
<organism evidence="1 2">
    <name type="scientific">Paxillus rubicundulus Ve08.2h10</name>
    <dbReference type="NCBI Taxonomy" id="930991"/>
    <lineage>
        <taxon>Eukaryota</taxon>
        <taxon>Fungi</taxon>
        <taxon>Dikarya</taxon>
        <taxon>Basidiomycota</taxon>
        <taxon>Agaricomycotina</taxon>
        <taxon>Agaricomycetes</taxon>
        <taxon>Agaricomycetidae</taxon>
        <taxon>Boletales</taxon>
        <taxon>Paxilineae</taxon>
        <taxon>Paxillaceae</taxon>
        <taxon>Paxillus</taxon>
    </lineage>
</organism>
<dbReference type="Proteomes" id="UP000054538">
    <property type="component" value="Unassembled WGS sequence"/>
</dbReference>
<gene>
    <name evidence="1" type="ORF">PAXRUDRAFT_828071</name>
</gene>
<dbReference type="InParanoid" id="A0A0D0E7U5"/>
<protein>
    <submittedName>
        <fullName evidence="1">Unplaced genomic scaffold scaffold_291, whole genome shotgun sequence</fullName>
    </submittedName>
</protein>
<dbReference type="AlphaFoldDB" id="A0A0D0E7U5"/>
<proteinExistence type="predicted"/>
<dbReference type="EMBL" id="KN825113">
    <property type="protein sequence ID" value="KIK94355.1"/>
    <property type="molecule type" value="Genomic_DNA"/>
</dbReference>
<dbReference type="HOGENOM" id="CLU_2334255_0_0_1"/>
<keyword evidence="2" id="KW-1185">Reference proteome</keyword>
<reference evidence="1 2" key="1">
    <citation type="submission" date="2014-04" db="EMBL/GenBank/DDBJ databases">
        <authorList>
            <consortium name="DOE Joint Genome Institute"/>
            <person name="Kuo A."/>
            <person name="Kohler A."/>
            <person name="Jargeat P."/>
            <person name="Nagy L.G."/>
            <person name="Floudas D."/>
            <person name="Copeland A."/>
            <person name="Barry K.W."/>
            <person name="Cichocki N."/>
            <person name="Veneault-Fourrey C."/>
            <person name="LaButti K."/>
            <person name="Lindquist E.A."/>
            <person name="Lipzen A."/>
            <person name="Lundell T."/>
            <person name="Morin E."/>
            <person name="Murat C."/>
            <person name="Sun H."/>
            <person name="Tunlid A."/>
            <person name="Henrissat B."/>
            <person name="Grigoriev I.V."/>
            <person name="Hibbett D.S."/>
            <person name="Martin F."/>
            <person name="Nordberg H.P."/>
            <person name="Cantor M.N."/>
            <person name="Hua S.X."/>
        </authorList>
    </citation>
    <scope>NUCLEOTIDE SEQUENCE [LARGE SCALE GENOMIC DNA]</scope>
    <source>
        <strain evidence="1 2">Ve08.2h10</strain>
    </source>
</reference>
<evidence type="ECO:0000313" key="2">
    <source>
        <dbReference type="Proteomes" id="UP000054538"/>
    </source>
</evidence>